<gene>
    <name evidence="1" type="ORF">LZC94_47350</name>
</gene>
<sequence length="129" mass="14630">MPNPSPPSIARVLETAFRYDRGRVFAWWLRAHWHDVGVPGASLVQAFADDMRHALLDPIMSDYSAKLVLRATTAADWIRVVPENAYRPKVRRPMFDWCVCGSETCSPLKHDYAPNRESAAARAFWEAAT</sequence>
<reference evidence="1 2" key="1">
    <citation type="submission" date="2021-12" db="EMBL/GenBank/DDBJ databases">
        <title>Discovery of the Pendulisporaceae a myxobacterial family with distinct sporulation behavior and unique specialized metabolism.</title>
        <authorList>
            <person name="Garcia R."/>
            <person name="Popoff A."/>
            <person name="Bader C.D."/>
            <person name="Loehr J."/>
            <person name="Walesch S."/>
            <person name="Walt C."/>
            <person name="Boldt J."/>
            <person name="Bunk B."/>
            <person name="Haeckl F.J.F.P.J."/>
            <person name="Gunesch A.P."/>
            <person name="Birkelbach J."/>
            <person name="Nuebel U."/>
            <person name="Pietschmann T."/>
            <person name="Bach T."/>
            <person name="Mueller R."/>
        </authorList>
    </citation>
    <scope>NUCLEOTIDE SEQUENCE [LARGE SCALE GENOMIC DNA]</scope>
    <source>
        <strain evidence="1 2">MSr11954</strain>
    </source>
</reference>
<organism evidence="1 2">
    <name type="scientific">Pendulispora albinea</name>
    <dbReference type="NCBI Taxonomy" id="2741071"/>
    <lineage>
        <taxon>Bacteria</taxon>
        <taxon>Pseudomonadati</taxon>
        <taxon>Myxococcota</taxon>
        <taxon>Myxococcia</taxon>
        <taxon>Myxococcales</taxon>
        <taxon>Sorangiineae</taxon>
        <taxon>Pendulisporaceae</taxon>
        <taxon>Pendulispora</taxon>
    </lineage>
</organism>
<evidence type="ECO:0000313" key="2">
    <source>
        <dbReference type="Proteomes" id="UP001370348"/>
    </source>
</evidence>
<dbReference type="EMBL" id="CP089984">
    <property type="protein sequence ID" value="WXB15427.1"/>
    <property type="molecule type" value="Genomic_DNA"/>
</dbReference>
<dbReference type="RefSeq" id="WP_394825054.1">
    <property type="nucleotide sequence ID" value="NZ_CP089984.1"/>
</dbReference>
<evidence type="ECO:0000313" key="1">
    <source>
        <dbReference type="EMBL" id="WXB15427.1"/>
    </source>
</evidence>
<accession>A0ABZ2LX04</accession>
<name>A0ABZ2LX04_9BACT</name>
<proteinExistence type="predicted"/>
<dbReference type="Proteomes" id="UP001370348">
    <property type="component" value="Chromosome"/>
</dbReference>
<keyword evidence="2" id="KW-1185">Reference proteome</keyword>
<protein>
    <submittedName>
        <fullName evidence="1">Uncharacterized protein</fullName>
    </submittedName>
</protein>